<sequence length="76" mass="8809">MVITKPKELLLLQSPSLAFGPLQYAENRTPLENKSSVCCFLLVCFFLGQQNRFRPVLSRYCHNDNFTARQTDRQTN</sequence>
<evidence type="ECO:0000313" key="2">
    <source>
        <dbReference type="Proteomes" id="UP000054815"/>
    </source>
</evidence>
<accession>A0A0V0YCM6</accession>
<comment type="caution">
    <text evidence="1">The sequence shown here is derived from an EMBL/GenBank/DDBJ whole genome shotgun (WGS) entry which is preliminary data.</text>
</comment>
<dbReference type="EMBL" id="JYDU01000025">
    <property type="protein sequence ID" value="KRX98040.1"/>
    <property type="molecule type" value="Genomic_DNA"/>
</dbReference>
<gene>
    <name evidence="1" type="ORF">T4E_8456</name>
</gene>
<evidence type="ECO:0000313" key="1">
    <source>
        <dbReference type="EMBL" id="KRX98040.1"/>
    </source>
</evidence>
<organism evidence="1 2">
    <name type="scientific">Trichinella pseudospiralis</name>
    <name type="common">Parasitic roundworm</name>
    <dbReference type="NCBI Taxonomy" id="6337"/>
    <lineage>
        <taxon>Eukaryota</taxon>
        <taxon>Metazoa</taxon>
        <taxon>Ecdysozoa</taxon>
        <taxon>Nematoda</taxon>
        <taxon>Enoplea</taxon>
        <taxon>Dorylaimia</taxon>
        <taxon>Trichinellida</taxon>
        <taxon>Trichinellidae</taxon>
        <taxon>Trichinella</taxon>
    </lineage>
</organism>
<dbReference type="Proteomes" id="UP000054815">
    <property type="component" value="Unassembled WGS sequence"/>
</dbReference>
<reference evidence="1 2" key="1">
    <citation type="submission" date="2015-01" db="EMBL/GenBank/DDBJ databases">
        <title>Evolution of Trichinella species and genotypes.</title>
        <authorList>
            <person name="Korhonen P.K."/>
            <person name="Edoardo P."/>
            <person name="Giuseppe L.R."/>
            <person name="Gasser R.B."/>
        </authorList>
    </citation>
    <scope>NUCLEOTIDE SEQUENCE [LARGE SCALE GENOMIC DNA]</scope>
    <source>
        <strain evidence="1">ISS141</strain>
    </source>
</reference>
<protein>
    <submittedName>
        <fullName evidence="1">Uncharacterized protein</fullName>
    </submittedName>
</protein>
<name>A0A0V0YCM6_TRIPS</name>
<proteinExistence type="predicted"/>
<dbReference type="AlphaFoldDB" id="A0A0V0YCM6"/>